<dbReference type="Pfam" id="PF02104">
    <property type="entry name" value="SURF1"/>
    <property type="match status" value="1"/>
</dbReference>
<comment type="similarity">
    <text evidence="1">Belongs to the SURF1 family.</text>
</comment>
<organism evidence="2 3">
    <name type="scientific">Sphingomonas changnyeongensis</name>
    <dbReference type="NCBI Taxonomy" id="2698679"/>
    <lineage>
        <taxon>Bacteria</taxon>
        <taxon>Pseudomonadati</taxon>
        <taxon>Pseudomonadota</taxon>
        <taxon>Alphaproteobacteria</taxon>
        <taxon>Sphingomonadales</taxon>
        <taxon>Sphingomonadaceae</taxon>
        <taxon>Sphingomonas</taxon>
    </lineage>
</organism>
<dbReference type="RefSeq" id="WP_160591610.1">
    <property type="nucleotide sequence ID" value="NZ_CP047895.1"/>
</dbReference>
<dbReference type="Proteomes" id="UP000464468">
    <property type="component" value="Chromosome"/>
</dbReference>
<feature type="transmembrane region" description="Helical" evidence="1">
    <location>
        <begin position="12"/>
        <end position="34"/>
    </location>
</feature>
<protein>
    <recommendedName>
        <fullName evidence="1">SURF1-like protein</fullName>
    </recommendedName>
</protein>
<proteinExistence type="inferred from homology"/>
<dbReference type="InterPro" id="IPR002994">
    <property type="entry name" value="Surf1/Shy1"/>
</dbReference>
<dbReference type="AlphaFoldDB" id="A0A7Z2S8K7"/>
<evidence type="ECO:0000256" key="1">
    <source>
        <dbReference type="RuleBase" id="RU363076"/>
    </source>
</evidence>
<dbReference type="GO" id="GO:0005886">
    <property type="term" value="C:plasma membrane"/>
    <property type="evidence" value="ECO:0007669"/>
    <property type="project" value="UniProtKB-SubCell"/>
</dbReference>
<name>A0A7Z2S8K7_9SPHN</name>
<keyword evidence="1" id="KW-0472">Membrane</keyword>
<keyword evidence="1" id="KW-1003">Cell membrane</keyword>
<gene>
    <name evidence="2" type="ORF">GVO57_02645</name>
</gene>
<evidence type="ECO:0000313" key="2">
    <source>
        <dbReference type="EMBL" id="QHL89924.1"/>
    </source>
</evidence>
<evidence type="ECO:0000313" key="3">
    <source>
        <dbReference type="Proteomes" id="UP000464468"/>
    </source>
</evidence>
<dbReference type="EMBL" id="CP047895">
    <property type="protein sequence ID" value="QHL89924.1"/>
    <property type="molecule type" value="Genomic_DNA"/>
</dbReference>
<keyword evidence="1" id="KW-0812">Transmembrane</keyword>
<keyword evidence="1" id="KW-1133">Transmembrane helix</keyword>
<comment type="subcellular location">
    <subcellularLocation>
        <location evidence="1">Cell membrane</location>
        <topology evidence="1">Multi-pass membrane protein</topology>
    </subcellularLocation>
</comment>
<sequence>MTTSRTPLRLPLFPTIIVAGAVMVMIALGVWQLARSAEKKALIARYAAARGLPEIALPAVPDPRDPPLFRRAAAYCLSVTGWSAQAGRNLKGDTGWVHVAACARGAEGPGFQAVLGWSPTPAPPRWAGGQVSGVIAPDKAHVWRLVATSPAPGLLPARPPSLADVPDNHIAYALQWFFFAGAAAVIYLLALRRRARG</sequence>
<keyword evidence="3" id="KW-1185">Reference proteome</keyword>
<dbReference type="KEGG" id="schy:GVO57_02645"/>
<accession>A0A7Z2S8K7</accession>
<feature type="transmembrane region" description="Helical" evidence="1">
    <location>
        <begin position="170"/>
        <end position="191"/>
    </location>
</feature>
<reference evidence="2 3" key="1">
    <citation type="submission" date="2020-01" db="EMBL/GenBank/DDBJ databases">
        <title>Sphingomonas sp. C33 whole genome sequece.</title>
        <authorList>
            <person name="Park C."/>
        </authorList>
    </citation>
    <scope>NUCLEOTIDE SEQUENCE [LARGE SCALE GENOMIC DNA]</scope>
    <source>
        <strain evidence="2 3">C33</strain>
    </source>
</reference>